<organism evidence="2 3">
    <name type="scientific">Streptomyces longisporus</name>
    <dbReference type="NCBI Taxonomy" id="1948"/>
    <lineage>
        <taxon>Bacteria</taxon>
        <taxon>Bacillati</taxon>
        <taxon>Actinomycetota</taxon>
        <taxon>Actinomycetes</taxon>
        <taxon>Kitasatosporales</taxon>
        <taxon>Streptomycetaceae</taxon>
        <taxon>Streptomyces</taxon>
    </lineage>
</organism>
<accession>A0ABP6ASY9</accession>
<evidence type="ECO:0000313" key="2">
    <source>
        <dbReference type="EMBL" id="GAA2522729.1"/>
    </source>
</evidence>
<comment type="caution">
    <text evidence="2">The sequence shown here is derived from an EMBL/GenBank/DDBJ whole genome shotgun (WGS) entry which is preliminary data.</text>
</comment>
<sequence length="110" mass="12037">MATRISVSVKGLFGLDEPERLLDELAARTRLSWHQQEVDQEKNLGGIVEIVLIAVVTKTADMTVEAAVQAVKDVIGRWREERLDPPEASIRTDPEPQSDDGATDAEGLDG</sequence>
<reference evidence="3" key="1">
    <citation type="journal article" date="2019" name="Int. J. Syst. Evol. Microbiol.">
        <title>The Global Catalogue of Microorganisms (GCM) 10K type strain sequencing project: providing services to taxonomists for standard genome sequencing and annotation.</title>
        <authorList>
            <consortium name="The Broad Institute Genomics Platform"/>
            <consortium name="The Broad Institute Genome Sequencing Center for Infectious Disease"/>
            <person name="Wu L."/>
            <person name="Ma J."/>
        </authorList>
    </citation>
    <scope>NUCLEOTIDE SEQUENCE [LARGE SCALE GENOMIC DNA]</scope>
    <source>
        <strain evidence="3">JCM 4395</strain>
    </source>
</reference>
<feature type="compositionally biased region" description="Basic and acidic residues" evidence="1">
    <location>
        <begin position="79"/>
        <end position="94"/>
    </location>
</feature>
<protein>
    <submittedName>
        <fullName evidence="2">Uncharacterized protein</fullName>
    </submittedName>
</protein>
<keyword evidence="3" id="KW-1185">Reference proteome</keyword>
<evidence type="ECO:0000313" key="3">
    <source>
        <dbReference type="Proteomes" id="UP001501777"/>
    </source>
</evidence>
<feature type="region of interest" description="Disordered" evidence="1">
    <location>
        <begin position="79"/>
        <end position="110"/>
    </location>
</feature>
<dbReference type="Proteomes" id="UP001501777">
    <property type="component" value="Unassembled WGS sequence"/>
</dbReference>
<evidence type="ECO:0000256" key="1">
    <source>
        <dbReference type="SAM" id="MobiDB-lite"/>
    </source>
</evidence>
<name>A0ABP6ASY9_STRLO</name>
<gene>
    <name evidence="2" type="ORF">GCM10010276_87250</name>
</gene>
<feature type="compositionally biased region" description="Acidic residues" evidence="1">
    <location>
        <begin position="96"/>
        <end position="110"/>
    </location>
</feature>
<dbReference type="EMBL" id="BAAASG010000029">
    <property type="protein sequence ID" value="GAA2522729.1"/>
    <property type="molecule type" value="Genomic_DNA"/>
</dbReference>
<proteinExistence type="predicted"/>